<keyword evidence="4 6" id="KW-1133">Transmembrane helix</keyword>
<evidence type="ECO:0000256" key="6">
    <source>
        <dbReference type="SAM" id="Phobius"/>
    </source>
</evidence>
<keyword evidence="5 6" id="KW-0472">Membrane</keyword>
<feature type="domain" description="Major facilitator superfamily (MFS) profile" evidence="7">
    <location>
        <begin position="1"/>
        <end position="391"/>
    </location>
</feature>
<dbReference type="PROSITE" id="PS50850">
    <property type="entry name" value="MFS"/>
    <property type="match status" value="1"/>
</dbReference>
<comment type="caution">
    <text evidence="8">The sequence shown here is derived from an EMBL/GenBank/DDBJ whole genome shotgun (WGS) entry which is preliminary data.</text>
</comment>
<organism evidence="8 9">
    <name type="scientific">Lapidilactobacillus mulanensis</name>
    <dbReference type="NCBI Taxonomy" id="2485999"/>
    <lineage>
        <taxon>Bacteria</taxon>
        <taxon>Bacillati</taxon>
        <taxon>Bacillota</taxon>
        <taxon>Bacilli</taxon>
        <taxon>Lactobacillales</taxon>
        <taxon>Lactobacillaceae</taxon>
        <taxon>Lapidilactobacillus</taxon>
    </lineage>
</organism>
<dbReference type="InterPro" id="IPR020846">
    <property type="entry name" value="MFS_dom"/>
</dbReference>
<evidence type="ECO:0000259" key="7">
    <source>
        <dbReference type="PROSITE" id="PS50850"/>
    </source>
</evidence>
<evidence type="ECO:0000313" key="8">
    <source>
        <dbReference type="EMBL" id="MFD1465345.1"/>
    </source>
</evidence>
<dbReference type="PANTHER" id="PTHR23530:SF1">
    <property type="entry name" value="PERMEASE, MAJOR FACILITATOR SUPERFAMILY-RELATED"/>
    <property type="match status" value="1"/>
</dbReference>
<feature type="transmembrane region" description="Helical" evidence="6">
    <location>
        <begin position="280"/>
        <end position="298"/>
    </location>
</feature>
<dbReference type="Gene3D" id="1.20.1250.20">
    <property type="entry name" value="MFS general substrate transporter like domains"/>
    <property type="match status" value="1"/>
</dbReference>
<dbReference type="InterPro" id="IPR036259">
    <property type="entry name" value="MFS_trans_sf"/>
</dbReference>
<accession>A0ABW4DQ17</accession>
<reference evidence="9" key="1">
    <citation type="journal article" date="2019" name="Int. J. Syst. Evol. Microbiol.">
        <title>The Global Catalogue of Microorganisms (GCM) 10K type strain sequencing project: providing services to taxonomists for standard genome sequencing and annotation.</title>
        <authorList>
            <consortium name="The Broad Institute Genomics Platform"/>
            <consortium name="The Broad Institute Genome Sequencing Center for Infectious Disease"/>
            <person name="Wu L."/>
            <person name="Ma J."/>
        </authorList>
    </citation>
    <scope>NUCLEOTIDE SEQUENCE [LARGE SCALE GENOMIC DNA]</scope>
    <source>
        <strain evidence="9">CCM 8951</strain>
    </source>
</reference>
<dbReference type="EMBL" id="JBHTOF010000031">
    <property type="protein sequence ID" value="MFD1465345.1"/>
    <property type="molecule type" value="Genomic_DNA"/>
</dbReference>
<evidence type="ECO:0000256" key="3">
    <source>
        <dbReference type="ARBA" id="ARBA00022692"/>
    </source>
</evidence>
<keyword evidence="3 6" id="KW-0812">Transmembrane</keyword>
<evidence type="ECO:0000256" key="2">
    <source>
        <dbReference type="ARBA" id="ARBA00022448"/>
    </source>
</evidence>
<keyword evidence="9" id="KW-1185">Reference proteome</keyword>
<dbReference type="Proteomes" id="UP001597244">
    <property type="component" value="Unassembled WGS sequence"/>
</dbReference>
<feature type="transmembrane region" description="Helical" evidence="6">
    <location>
        <begin position="221"/>
        <end position="239"/>
    </location>
</feature>
<feature type="transmembrane region" description="Helical" evidence="6">
    <location>
        <begin position="12"/>
        <end position="34"/>
    </location>
</feature>
<feature type="transmembrane region" description="Helical" evidence="6">
    <location>
        <begin position="75"/>
        <end position="92"/>
    </location>
</feature>
<comment type="subcellular location">
    <subcellularLocation>
        <location evidence="1">Cell membrane</location>
        <topology evidence="1">Multi-pass membrane protein</topology>
    </subcellularLocation>
</comment>
<name>A0ABW4DQ17_9LACO</name>
<dbReference type="InterPro" id="IPR011701">
    <property type="entry name" value="MFS"/>
</dbReference>
<dbReference type="InterPro" id="IPR053160">
    <property type="entry name" value="MFS_DHA3_Transporter"/>
</dbReference>
<feature type="transmembrane region" description="Helical" evidence="6">
    <location>
        <begin position="366"/>
        <end position="385"/>
    </location>
</feature>
<evidence type="ECO:0000313" key="9">
    <source>
        <dbReference type="Proteomes" id="UP001597244"/>
    </source>
</evidence>
<dbReference type="RefSeq" id="WP_125578412.1">
    <property type="nucleotide sequence ID" value="NZ_JBHTOF010000031.1"/>
</dbReference>
<keyword evidence="2" id="KW-0813">Transport</keyword>
<dbReference type="SUPFAM" id="SSF103473">
    <property type="entry name" value="MFS general substrate transporter"/>
    <property type="match status" value="1"/>
</dbReference>
<dbReference type="Pfam" id="PF07690">
    <property type="entry name" value="MFS_1"/>
    <property type="match status" value="1"/>
</dbReference>
<gene>
    <name evidence="8" type="ORF">ACFQ4L_04465</name>
</gene>
<evidence type="ECO:0000256" key="4">
    <source>
        <dbReference type="ARBA" id="ARBA00022989"/>
    </source>
</evidence>
<feature type="transmembrane region" description="Helical" evidence="6">
    <location>
        <begin position="245"/>
        <end position="268"/>
    </location>
</feature>
<dbReference type="PANTHER" id="PTHR23530">
    <property type="entry name" value="TRANSPORT PROTEIN-RELATED"/>
    <property type="match status" value="1"/>
</dbReference>
<evidence type="ECO:0000256" key="5">
    <source>
        <dbReference type="ARBA" id="ARBA00023136"/>
    </source>
</evidence>
<sequence>MNSLQRSYQRNISLSLWLQVFANFGIATLWILYLTQQGMSMVEIGLLESVRQLTSLIFEVPSGVLADRFSYKSNLIISRVLAASSALLMIYATNFWGFAIAMIVAALSSNFESGTTSAFLFSSLTALKRQSEFLRYNSWMSGVLEVTVALGQMCAGFFAHRGLVKTYWISLAFTAVTLILIGFLKEPEDRVKEKEPHTSIISILKNVGVAFKQTPLLLRWMVQYSFFLSLLLLFDFYYQSQMNALSGWLISVIMLIGTLIDLLGVWIGARLGSRHTSLQLLPWIVLMTGASLLLVIFKIDWLNIFIYTFANGLMAGIDPVFDNDIQQRIPANVRATMGSISSMIYSVSALIVFPAMGWLIDQFGFIHSFIGLGGFMLIGGVVLVIRNKRMSRVIGV</sequence>
<proteinExistence type="predicted"/>
<feature type="transmembrane region" description="Helical" evidence="6">
    <location>
        <begin position="166"/>
        <end position="184"/>
    </location>
</feature>
<protein>
    <submittedName>
        <fullName evidence="8">MFS transporter</fullName>
    </submittedName>
</protein>
<feature type="transmembrane region" description="Helical" evidence="6">
    <location>
        <begin position="342"/>
        <end position="360"/>
    </location>
</feature>
<evidence type="ECO:0000256" key="1">
    <source>
        <dbReference type="ARBA" id="ARBA00004651"/>
    </source>
</evidence>